<comment type="caution">
    <text evidence="2">The sequence shown here is derived from an EMBL/GenBank/DDBJ whole genome shotgun (WGS) entry which is preliminary data.</text>
</comment>
<evidence type="ECO:0000313" key="2">
    <source>
        <dbReference type="EMBL" id="RWU13051.1"/>
    </source>
</evidence>
<keyword evidence="3" id="KW-1185">Reference proteome</keyword>
<dbReference type="AlphaFoldDB" id="A0A443Z844"/>
<organism evidence="2 3">
    <name type="scientific">Pseudidiomarina gelatinasegens</name>
    <dbReference type="NCBI Taxonomy" id="2487740"/>
    <lineage>
        <taxon>Bacteria</taxon>
        <taxon>Pseudomonadati</taxon>
        <taxon>Pseudomonadota</taxon>
        <taxon>Gammaproteobacteria</taxon>
        <taxon>Alteromonadales</taxon>
        <taxon>Idiomarinaceae</taxon>
        <taxon>Pseudidiomarina</taxon>
    </lineage>
</organism>
<dbReference type="RefSeq" id="WP_128351378.1">
    <property type="nucleotide sequence ID" value="NZ_RSFE01000001.1"/>
</dbReference>
<evidence type="ECO:0000313" key="3">
    <source>
        <dbReference type="Proteomes" id="UP000288789"/>
    </source>
</evidence>
<accession>A0A443Z844</accession>
<sequence>MFIKLKHGHHSEHIKPDRAYPVFAIYIGSTSDFLVMGESHSFPVSMNIREIDILDNRLSKYWEYGCYDSDKWSTILSFREWSSDSYFYQNLVEGNENAREALLKYQAKIENEYADSSLNESAIKLNNEWYQCPFCDDPWTDTEESEVLVCPSCKSKLLRS</sequence>
<dbReference type="EMBL" id="RSFE01000001">
    <property type="protein sequence ID" value="RWU13051.1"/>
    <property type="molecule type" value="Genomic_DNA"/>
</dbReference>
<name>A0A443Z844_9GAMM</name>
<keyword evidence="1" id="KW-0175">Coiled coil</keyword>
<dbReference type="Proteomes" id="UP000288789">
    <property type="component" value="Unassembled WGS sequence"/>
</dbReference>
<feature type="coiled-coil region" evidence="1">
    <location>
        <begin position="88"/>
        <end position="115"/>
    </location>
</feature>
<proteinExistence type="predicted"/>
<reference evidence="2 3" key="1">
    <citation type="submission" date="2018-12" db="EMBL/GenBank/DDBJ databases">
        <authorList>
            <person name="Li A."/>
            <person name="Zhang M."/>
            <person name="Zhu H."/>
        </authorList>
    </citation>
    <scope>NUCLEOTIDE SEQUENCE [LARGE SCALE GENOMIC DNA]</scope>
    <source>
        <strain evidence="2 3">R04H25</strain>
    </source>
</reference>
<protein>
    <submittedName>
        <fullName evidence="2">Uncharacterized protein</fullName>
    </submittedName>
</protein>
<evidence type="ECO:0000256" key="1">
    <source>
        <dbReference type="SAM" id="Coils"/>
    </source>
</evidence>
<dbReference type="OrthoDB" id="6898501at2"/>
<gene>
    <name evidence="2" type="ORF">EGC76_02200</name>
</gene>